<dbReference type="Proteomes" id="UP001198242">
    <property type="component" value="Unassembled WGS sequence"/>
</dbReference>
<evidence type="ECO:0000313" key="3">
    <source>
        <dbReference type="EMBL" id="MCC2211661.1"/>
    </source>
</evidence>
<proteinExistence type="predicted"/>
<keyword evidence="2" id="KW-0812">Transmembrane</keyword>
<keyword evidence="2" id="KW-0472">Membrane</keyword>
<feature type="transmembrane region" description="Helical" evidence="2">
    <location>
        <begin position="12"/>
        <end position="31"/>
    </location>
</feature>
<gene>
    <name evidence="3" type="ORF">LKE05_12805</name>
</gene>
<dbReference type="EMBL" id="JAJEQM010000022">
    <property type="protein sequence ID" value="MCC2211661.1"/>
    <property type="molecule type" value="Genomic_DNA"/>
</dbReference>
<evidence type="ECO:0000256" key="1">
    <source>
        <dbReference type="SAM" id="Coils"/>
    </source>
</evidence>
<evidence type="ECO:0000313" key="4">
    <source>
        <dbReference type="Proteomes" id="UP001198242"/>
    </source>
</evidence>
<sequence length="147" mass="16632">MANKNDNKSMFLYTALIFIVAVLLIIFSFLGQTNMQKNQPQVSESPDKEMSISEKASILSEENTVLLENNSNLKKENQELSEENIQLKSDNESLTQKQSQNDLLLSANGYFTLGNNSMALETLDKVNYNDLSSDQKIIYDNIKNNIN</sequence>
<protein>
    <submittedName>
        <fullName evidence="3">Uncharacterized protein</fullName>
    </submittedName>
</protein>
<dbReference type="AlphaFoldDB" id="A0AAE3E190"/>
<keyword evidence="1" id="KW-0175">Coiled coil</keyword>
<evidence type="ECO:0000256" key="2">
    <source>
        <dbReference type="SAM" id="Phobius"/>
    </source>
</evidence>
<name>A0AAE3E190_9FIRM</name>
<dbReference type="RefSeq" id="WP_118446471.1">
    <property type="nucleotide sequence ID" value="NZ_JAJEQM010000022.1"/>
</dbReference>
<reference evidence="3 4" key="1">
    <citation type="submission" date="2021-10" db="EMBL/GenBank/DDBJ databases">
        <title>Anaerobic single-cell dispensing facilitates the cultivation of human gut bacteria.</title>
        <authorList>
            <person name="Afrizal A."/>
        </authorList>
    </citation>
    <scope>NUCLEOTIDE SEQUENCE [LARGE SCALE GENOMIC DNA]</scope>
    <source>
        <strain evidence="3 4">CLA-AA-H232</strain>
    </source>
</reference>
<organism evidence="3 4">
    <name type="scientific">Hominilimicola fabiformis</name>
    <dbReference type="NCBI Taxonomy" id="2885356"/>
    <lineage>
        <taxon>Bacteria</taxon>
        <taxon>Bacillati</taxon>
        <taxon>Bacillota</taxon>
        <taxon>Clostridia</taxon>
        <taxon>Eubacteriales</taxon>
        <taxon>Oscillospiraceae</taxon>
        <taxon>Hominilimicola</taxon>
    </lineage>
</organism>
<keyword evidence="4" id="KW-1185">Reference proteome</keyword>
<keyword evidence="2" id="KW-1133">Transmembrane helix</keyword>
<accession>A0AAE3E190</accession>
<feature type="coiled-coil region" evidence="1">
    <location>
        <begin position="63"/>
        <end position="97"/>
    </location>
</feature>
<comment type="caution">
    <text evidence="3">The sequence shown here is derived from an EMBL/GenBank/DDBJ whole genome shotgun (WGS) entry which is preliminary data.</text>
</comment>